<accession>A0A444W700</accession>
<sequence length="38" mass="4585">MKLKSRAFIFTEVTDSIRVYPHKKLFMLLFSSFTFQLL</sequence>
<organism evidence="1 2">
    <name type="scientific">Flavobacterium beibuense</name>
    <dbReference type="NCBI Taxonomy" id="657326"/>
    <lineage>
        <taxon>Bacteria</taxon>
        <taxon>Pseudomonadati</taxon>
        <taxon>Bacteroidota</taxon>
        <taxon>Flavobacteriia</taxon>
        <taxon>Flavobacteriales</taxon>
        <taxon>Flavobacteriaceae</taxon>
        <taxon>Flavobacterium</taxon>
    </lineage>
</organism>
<comment type="caution">
    <text evidence="1">The sequence shown here is derived from an EMBL/GenBank/DDBJ whole genome shotgun (WGS) entry which is preliminary data.</text>
</comment>
<evidence type="ECO:0000313" key="1">
    <source>
        <dbReference type="EMBL" id="RYJ41657.1"/>
    </source>
</evidence>
<gene>
    <name evidence="1" type="ORF">NU09_2582</name>
</gene>
<evidence type="ECO:0000313" key="2">
    <source>
        <dbReference type="Proteomes" id="UP000289775"/>
    </source>
</evidence>
<name>A0A444W700_9FLAO</name>
<dbReference type="Proteomes" id="UP000289775">
    <property type="component" value="Unassembled WGS sequence"/>
</dbReference>
<proteinExistence type="predicted"/>
<keyword evidence="2" id="KW-1185">Reference proteome</keyword>
<protein>
    <submittedName>
        <fullName evidence="1">Uncharacterized protein</fullName>
    </submittedName>
</protein>
<reference evidence="1 2" key="1">
    <citation type="submission" date="2014-12" db="EMBL/GenBank/DDBJ databases">
        <title>Genome sequence of Flavobacterium beibuense RSKm HC5.</title>
        <authorList>
            <person name="Kim J.F."/>
            <person name="Song J.Y."/>
            <person name="Kwak M.-J."/>
            <person name="Lee S.-W."/>
        </authorList>
    </citation>
    <scope>NUCLEOTIDE SEQUENCE [LARGE SCALE GENOMIC DNA]</scope>
    <source>
        <strain evidence="1 2">RSKm HC5</strain>
    </source>
</reference>
<dbReference type="EMBL" id="JUIW01000009">
    <property type="protein sequence ID" value="RYJ41657.1"/>
    <property type="molecule type" value="Genomic_DNA"/>
</dbReference>
<dbReference type="AlphaFoldDB" id="A0A444W700"/>